<feature type="region of interest" description="Disordered" evidence="1">
    <location>
        <begin position="222"/>
        <end position="258"/>
    </location>
</feature>
<feature type="compositionally biased region" description="Basic and acidic residues" evidence="1">
    <location>
        <begin position="16"/>
        <end position="30"/>
    </location>
</feature>
<evidence type="ECO:0000313" key="3">
    <source>
        <dbReference type="EMBL" id="EXJ75224.1"/>
    </source>
</evidence>
<sequence>MGFHPGAYGCPTAKRRFSDAGQDRSQKGVHPDWNLSLKQPVGQQSSWASWRESHNGVMNPGGSTATEAEPNDKRVSLSVRTNGVEHHLTNFEVCEPVPTESISNPTPPGPVSPLSIQIPGFDKRAYGDPTRRMSSQIASASRGCSLELRLSPRIKPESAVWSKNGADPTTASIKLEPDPRGLQTATPLLTPYLTSFHTPSNKSPTNLQAGHNTVDVEMHKYQQPPKVASPSRMSSAKKSGSPPRPETFETLRQGSETPEQLIARLQETQCREAFRRIKQKEYADESVTTGLAMLHLLREPLPPDSDQLQPGMGNIRTGASSALELNLPQDQSSRGRDGSADSCPSASKQKRTAESWSDVNKLEPPQCNSVEDSEEPESDNDSTRPMAVGFGRLIHVHEPQVPEEELAGWDGKFLPPPLDWERRGRFYNNTPEYISGFESWLGAATMRTMSRGPEVDFSALPLEEVRNIDNHADGIGFAPKQTMVNESNAGRYGFNSDSFKSGEVTKPESWSPVDFDGDPKLDLSDPENVRLKDETAQKLIDNRIERVRRAERQVQENVVLRVQVEHENSPVAEEVSRQEQPPPLMTTKNIYLRPAVNADVPGMRAILNWHIAQGTRPSELAEISEENMNQRLEDSTSNRLPVIVAVERNRKNSRPKSRRGPRVNPNHPIQNTDPEYIGVVKDEPVVGWASATDWSASDYIEAITAELELYVAPSHRKSGVGRCLLDALLDATDRGYLKKGGYEFRVAPELRHMYSAGGGRNLHKLMVQVRSFNHPMPPELLDRLQEAATQGPPDPPARGNGWARRNGEDSRNCKNRIPENSPSENARKQQKRKDYSKAAKLDDREDDYEIWLKEWLESQGFEEEAHLKKIGTKKGRFVDVRYLSRETCWQPVDHRIPDFSHGI</sequence>
<dbReference type="SUPFAM" id="SSF55729">
    <property type="entry name" value="Acyl-CoA N-acyltransferases (Nat)"/>
    <property type="match status" value="1"/>
</dbReference>
<proteinExistence type="predicted"/>
<dbReference type="Pfam" id="PF00583">
    <property type="entry name" value="Acetyltransf_1"/>
    <property type="match status" value="1"/>
</dbReference>
<feature type="compositionally biased region" description="Acidic residues" evidence="1">
    <location>
        <begin position="371"/>
        <end position="380"/>
    </location>
</feature>
<dbReference type="GO" id="GO:0016747">
    <property type="term" value="F:acyltransferase activity, transferring groups other than amino-acyl groups"/>
    <property type="evidence" value="ECO:0007669"/>
    <property type="project" value="InterPro"/>
</dbReference>
<feature type="region of interest" description="Disordered" evidence="1">
    <location>
        <begin position="159"/>
        <end position="181"/>
    </location>
</feature>
<dbReference type="RefSeq" id="XP_007740726.1">
    <property type="nucleotide sequence ID" value="XM_007742536.1"/>
</dbReference>
<comment type="caution">
    <text evidence="3">The sequence shown here is derived from an EMBL/GenBank/DDBJ whole genome shotgun (WGS) entry which is preliminary data.</text>
</comment>
<feature type="region of interest" description="Disordered" evidence="1">
    <location>
        <begin position="787"/>
        <end position="839"/>
    </location>
</feature>
<evidence type="ECO:0000313" key="4">
    <source>
        <dbReference type="Proteomes" id="UP000019471"/>
    </source>
</evidence>
<protein>
    <recommendedName>
        <fullName evidence="2">N-acetyltransferase domain-containing protein</fullName>
    </recommendedName>
</protein>
<feature type="region of interest" description="Disordered" evidence="1">
    <location>
        <begin position="1"/>
        <end position="72"/>
    </location>
</feature>
<feature type="domain" description="N-acetyltransferase" evidence="2">
    <location>
        <begin position="630"/>
        <end position="777"/>
    </location>
</feature>
<dbReference type="GeneID" id="19186653"/>
<organism evidence="3 4">
    <name type="scientific">Cladophialophora psammophila CBS 110553</name>
    <dbReference type="NCBI Taxonomy" id="1182543"/>
    <lineage>
        <taxon>Eukaryota</taxon>
        <taxon>Fungi</taxon>
        <taxon>Dikarya</taxon>
        <taxon>Ascomycota</taxon>
        <taxon>Pezizomycotina</taxon>
        <taxon>Eurotiomycetes</taxon>
        <taxon>Chaetothyriomycetidae</taxon>
        <taxon>Chaetothyriales</taxon>
        <taxon>Herpotrichiellaceae</taxon>
        <taxon>Cladophialophora</taxon>
    </lineage>
</organism>
<name>W9XY58_9EURO</name>
<dbReference type="Proteomes" id="UP000019471">
    <property type="component" value="Unassembled WGS sequence"/>
</dbReference>
<dbReference type="InterPro" id="IPR016181">
    <property type="entry name" value="Acyl_CoA_acyltransferase"/>
</dbReference>
<dbReference type="eggNOG" id="ENOG502SV8I">
    <property type="taxonomic scope" value="Eukaryota"/>
</dbReference>
<dbReference type="OrthoDB" id="2129362at2759"/>
<feature type="region of interest" description="Disordered" evidence="1">
    <location>
        <begin position="496"/>
        <end position="521"/>
    </location>
</feature>
<feature type="region of interest" description="Disordered" evidence="1">
    <location>
        <begin position="648"/>
        <end position="674"/>
    </location>
</feature>
<evidence type="ECO:0000256" key="1">
    <source>
        <dbReference type="SAM" id="MobiDB-lite"/>
    </source>
</evidence>
<dbReference type="InterPro" id="IPR000182">
    <property type="entry name" value="GNAT_dom"/>
</dbReference>
<dbReference type="CDD" id="cd04301">
    <property type="entry name" value="NAT_SF"/>
    <property type="match status" value="1"/>
</dbReference>
<reference evidence="3 4" key="1">
    <citation type="submission" date="2013-03" db="EMBL/GenBank/DDBJ databases">
        <title>The Genome Sequence of Cladophialophora psammophila CBS 110553.</title>
        <authorList>
            <consortium name="The Broad Institute Genomics Platform"/>
            <person name="Cuomo C."/>
            <person name="de Hoog S."/>
            <person name="Gorbushina A."/>
            <person name="Walker B."/>
            <person name="Young S.K."/>
            <person name="Zeng Q."/>
            <person name="Gargeya S."/>
            <person name="Fitzgerald M."/>
            <person name="Haas B."/>
            <person name="Abouelleil A."/>
            <person name="Allen A.W."/>
            <person name="Alvarado L."/>
            <person name="Arachchi H.M."/>
            <person name="Berlin A.M."/>
            <person name="Chapman S.B."/>
            <person name="Gainer-Dewar J."/>
            <person name="Goldberg J."/>
            <person name="Griggs A."/>
            <person name="Gujja S."/>
            <person name="Hansen M."/>
            <person name="Howarth C."/>
            <person name="Imamovic A."/>
            <person name="Ireland A."/>
            <person name="Larimer J."/>
            <person name="McCowan C."/>
            <person name="Murphy C."/>
            <person name="Pearson M."/>
            <person name="Poon T.W."/>
            <person name="Priest M."/>
            <person name="Roberts A."/>
            <person name="Saif S."/>
            <person name="Shea T."/>
            <person name="Sisk P."/>
            <person name="Sykes S."/>
            <person name="Wortman J."/>
            <person name="Nusbaum C."/>
            <person name="Birren B."/>
        </authorList>
    </citation>
    <scope>NUCLEOTIDE SEQUENCE [LARGE SCALE GENOMIC DNA]</scope>
    <source>
        <strain evidence="3 4">CBS 110553</strain>
    </source>
</reference>
<evidence type="ECO:0000259" key="2">
    <source>
        <dbReference type="PROSITE" id="PS51186"/>
    </source>
</evidence>
<feature type="region of interest" description="Disordered" evidence="1">
    <location>
        <begin position="328"/>
        <end position="386"/>
    </location>
</feature>
<dbReference type="HOGENOM" id="CLU_012165_0_0_1"/>
<dbReference type="PROSITE" id="PS51186">
    <property type="entry name" value="GNAT"/>
    <property type="match status" value="1"/>
</dbReference>
<dbReference type="AlphaFoldDB" id="W9XY58"/>
<feature type="compositionally biased region" description="Basic residues" evidence="1">
    <location>
        <begin position="651"/>
        <end position="661"/>
    </location>
</feature>
<gene>
    <name evidence="3" type="ORF">A1O5_01920</name>
</gene>
<dbReference type="EMBL" id="AMGX01000002">
    <property type="protein sequence ID" value="EXJ75224.1"/>
    <property type="molecule type" value="Genomic_DNA"/>
</dbReference>
<keyword evidence="4" id="KW-1185">Reference proteome</keyword>
<accession>W9XY58</accession>
<dbReference type="Gene3D" id="3.40.630.30">
    <property type="match status" value="1"/>
</dbReference>